<proteinExistence type="inferred from homology"/>
<dbReference type="InterPro" id="IPR008511">
    <property type="entry name" value="ROH1-like"/>
</dbReference>
<keyword evidence="3" id="KW-1133">Transmembrane helix</keyword>
<sequence length="392" mass="44113">MPATDYQGSSAAAPFASLGRSILSLRRDQTHPVDGSDSVSGHDRELDAFQRHVADLFHELSARDDLLSIAWTRCLLDSFLICLEEFRAVLFVRRCSGPRPAVDRLITDFFERAVKALDVCNAIRDGIEQVRQWGKIVEIAAIALGKDQKVLGEGQLRRAKKAVTDLTITMLDEKDTGSSVFTHRNRSFGRAGHNSGKDHHYQGTGHSRSLSWSVSRSWSAARQLQAIGNNLNAPRGHEVLATNGLSVFVYTMNNVLLFVMWALVAMIPCHDRGLNVHFSIPRSFVWAAPISLLHERITEESKRKDKRNSSGLLKEITQIEKSGRHLLELLDVIQFPMVEEKEMEVRQEAEELAQVCDAIKQGLNPMERQVREVFHRIVRSRTDGLECSVMHS</sequence>
<dbReference type="PANTHER" id="PTHR31509">
    <property type="entry name" value="BPS1-LIKE PROTEIN"/>
    <property type="match status" value="1"/>
</dbReference>
<dbReference type="Pfam" id="PF05633">
    <property type="entry name" value="ROH1-like"/>
    <property type="match status" value="1"/>
</dbReference>
<dbReference type="Proteomes" id="UP001515500">
    <property type="component" value="Chromosome 4"/>
</dbReference>
<evidence type="ECO:0000313" key="7">
    <source>
        <dbReference type="RefSeq" id="XP_039121863.1"/>
    </source>
</evidence>
<evidence type="ECO:0000256" key="2">
    <source>
        <dbReference type="ARBA" id="ARBA00022692"/>
    </source>
</evidence>
<organism evidence="6 7">
    <name type="scientific">Dioscorea cayennensis subsp. rotundata</name>
    <name type="common">White Guinea yam</name>
    <name type="synonym">Dioscorea rotundata</name>
    <dbReference type="NCBI Taxonomy" id="55577"/>
    <lineage>
        <taxon>Eukaryota</taxon>
        <taxon>Viridiplantae</taxon>
        <taxon>Streptophyta</taxon>
        <taxon>Embryophyta</taxon>
        <taxon>Tracheophyta</taxon>
        <taxon>Spermatophyta</taxon>
        <taxon>Magnoliopsida</taxon>
        <taxon>Liliopsida</taxon>
        <taxon>Dioscoreales</taxon>
        <taxon>Dioscoreaceae</taxon>
        <taxon>Dioscorea</taxon>
    </lineage>
</organism>
<gene>
    <name evidence="7" type="primary">LOC120258499</name>
</gene>
<keyword evidence="2" id="KW-0812">Transmembrane</keyword>
<name>A0AB40B4Z1_DIOCR</name>
<evidence type="ECO:0000256" key="4">
    <source>
        <dbReference type="ARBA" id="ARBA00023136"/>
    </source>
</evidence>
<keyword evidence="4" id="KW-0472">Membrane</keyword>
<dbReference type="RefSeq" id="XP_039121863.1">
    <property type="nucleotide sequence ID" value="XM_039265929.1"/>
</dbReference>
<reference evidence="7" key="1">
    <citation type="submission" date="2025-08" db="UniProtKB">
        <authorList>
            <consortium name="RefSeq"/>
        </authorList>
    </citation>
    <scope>IDENTIFICATION</scope>
</reference>
<evidence type="ECO:0000256" key="5">
    <source>
        <dbReference type="ARBA" id="ARBA00035114"/>
    </source>
</evidence>
<dbReference type="GeneID" id="120258499"/>
<protein>
    <submittedName>
        <fullName evidence="7">Uncharacterized protein LOC120258499</fullName>
    </submittedName>
</protein>
<dbReference type="GO" id="GO:0016020">
    <property type="term" value="C:membrane"/>
    <property type="evidence" value="ECO:0007669"/>
    <property type="project" value="UniProtKB-SubCell"/>
</dbReference>
<dbReference type="AlphaFoldDB" id="A0AB40B4Z1"/>
<comment type="subcellular location">
    <subcellularLocation>
        <location evidence="1">Membrane</location>
        <topology evidence="1">Single-pass membrane protein</topology>
    </subcellularLocation>
</comment>
<evidence type="ECO:0000313" key="6">
    <source>
        <dbReference type="Proteomes" id="UP001515500"/>
    </source>
</evidence>
<evidence type="ECO:0000256" key="1">
    <source>
        <dbReference type="ARBA" id="ARBA00004167"/>
    </source>
</evidence>
<comment type="similarity">
    <text evidence="5">Belongs to the ROH1 family.</text>
</comment>
<accession>A0AB40B4Z1</accession>
<evidence type="ECO:0000256" key="3">
    <source>
        <dbReference type="ARBA" id="ARBA00022989"/>
    </source>
</evidence>
<keyword evidence="6" id="KW-1185">Reference proteome</keyword>